<dbReference type="InterPro" id="IPR001254">
    <property type="entry name" value="Trypsin_dom"/>
</dbReference>
<dbReference type="STRING" id="589385.SAMN05421504_103144"/>
<dbReference type="InterPro" id="IPR050430">
    <property type="entry name" value="Peptidase_S1"/>
</dbReference>
<dbReference type="CDD" id="cd00190">
    <property type="entry name" value="Tryp_SPc"/>
    <property type="match status" value="1"/>
</dbReference>
<accession>A0A1H3CU15</accession>
<dbReference type="OrthoDB" id="3657335at2"/>
<dbReference type="GO" id="GO:0006508">
    <property type="term" value="P:proteolysis"/>
    <property type="evidence" value="ECO:0007669"/>
    <property type="project" value="UniProtKB-KW"/>
</dbReference>
<evidence type="ECO:0000256" key="4">
    <source>
        <dbReference type="ARBA" id="ARBA00022825"/>
    </source>
</evidence>
<feature type="chain" id="PRO_5039544558" evidence="6">
    <location>
        <begin position="22"/>
        <end position="260"/>
    </location>
</feature>
<dbReference type="EMBL" id="FNON01000003">
    <property type="protein sequence ID" value="SDX57398.1"/>
    <property type="molecule type" value="Genomic_DNA"/>
</dbReference>
<evidence type="ECO:0000256" key="2">
    <source>
        <dbReference type="ARBA" id="ARBA00022670"/>
    </source>
</evidence>
<evidence type="ECO:0000313" key="8">
    <source>
        <dbReference type="EMBL" id="SDX57398.1"/>
    </source>
</evidence>
<dbReference type="SMART" id="SM00020">
    <property type="entry name" value="Tryp_SPc"/>
    <property type="match status" value="1"/>
</dbReference>
<dbReference type="Gene3D" id="2.40.10.10">
    <property type="entry name" value="Trypsin-like serine proteases"/>
    <property type="match status" value="1"/>
</dbReference>
<keyword evidence="2" id="KW-0645">Protease</keyword>
<keyword evidence="6" id="KW-0732">Signal</keyword>
<dbReference type="PANTHER" id="PTHR24276:SF98">
    <property type="entry name" value="FI18310P1-RELATED"/>
    <property type="match status" value="1"/>
</dbReference>
<reference evidence="8 9" key="1">
    <citation type="submission" date="2016-10" db="EMBL/GenBank/DDBJ databases">
        <authorList>
            <person name="de Groot N.N."/>
        </authorList>
    </citation>
    <scope>NUCLEOTIDE SEQUENCE [LARGE SCALE GENOMIC DNA]</scope>
    <source>
        <strain evidence="8 9">CPCC 202699</strain>
    </source>
</reference>
<gene>
    <name evidence="8" type="ORF">SAMN05421504_103144</name>
</gene>
<dbReference type="SUPFAM" id="SSF50494">
    <property type="entry name" value="Trypsin-like serine proteases"/>
    <property type="match status" value="1"/>
</dbReference>
<proteinExistence type="inferred from homology"/>
<name>A0A1H3CU15_9PSEU</name>
<keyword evidence="4" id="KW-0720">Serine protease</keyword>
<protein>
    <submittedName>
        <fullName evidence="8">Trypsin</fullName>
    </submittedName>
</protein>
<feature type="signal peptide" evidence="6">
    <location>
        <begin position="1"/>
        <end position="21"/>
    </location>
</feature>
<dbReference type="InterPro" id="IPR018114">
    <property type="entry name" value="TRYPSIN_HIS"/>
</dbReference>
<dbReference type="PROSITE" id="PS00134">
    <property type="entry name" value="TRYPSIN_HIS"/>
    <property type="match status" value="1"/>
</dbReference>
<evidence type="ECO:0000256" key="3">
    <source>
        <dbReference type="ARBA" id="ARBA00022801"/>
    </source>
</evidence>
<dbReference type="GO" id="GO:0004252">
    <property type="term" value="F:serine-type endopeptidase activity"/>
    <property type="evidence" value="ECO:0007669"/>
    <property type="project" value="InterPro"/>
</dbReference>
<keyword evidence="9" id="KW-1185">Reference proteome</keyword>
<dbReference type="InterPro" id="IPR043504">
    <property type="entry name" value="Peptidase_S1_PA_chymotrypsin"/>
</dbReference>
<dbReference type="AlphaFoldDB" id="A0A1H3CU15"/>
<feature type="domain" description="Peptidase S1" evidence="7">
    <location>
        <begin position="34"/>
        <end position="254"/>
    </location>
</feature>
<dbReference type="PANTHER" id="PTHR24276">
    <property type="entry name" value="POLYSERASE-RELATED"/>
    <property type="match status" value="1"/>
</dbReference>
<dbReference type="InterPro" id="IPR001314">
    <property type="entry name" value="Peptidase_S1A"/>
</dbReference>
<sequence length="260" mass="26792">MKARLVAAGLAALAACGIAVAGTVPAGADPITNIVGGQPADQVYSFMVSLQSNGSHFCGGSLISEEWVLTAAHCVVDTEPDAVKLRIGTKTWASGGEEAEAESIKVHPDYDGQKPGADIALIKLKAKATSTPIKIADKAGPGTESRIIGWGQTCPTPSCGDVPDELQQLDTKVIEPGQCTDIDGAVELCTDNPNRNSGACYGDSGGPQIVKNGDEWLLIGDTSRTGNNDPTCATGPSIYTSVVAYQSWIGQTTGGESESR</sequence>
<organism evidence="8 9">
    <name type="scientific">Amycolatopsis xylanica</name>
    <dbReference type="NCBI Taxonomy" id="589385"/>
    <lineage>
        <taxon>Bacteria</taxon>
        <taxon>Bacillati</taxon>
        <taxon>Actinomycetota</taxon>
        <taxon>Actinomycetes</taxon>
        <taxon>Pseudonocardiales</taxon>
        <taxon>Pseudonocardiaceae</taxon>
        <taxon>Amycolatopsis</taxon>
    </lineage>
</organism>
<evidence type="ECO:0000256" key="5">
    <source>
        <dbReference type="ARBA" id="ARBA00023157"/>
    </source>
</evidence>
<dbReference type="PROSITE" id="PS51257">
    <property type="entry name" value="PROKAR_LIPOPROTEIN"/>
    <property type="match status" value="1"/>
</dbReference>
<dbReference type="PRINTS" id="PR00722">
    <property type="entry name" value="CHYMOTRYPSIN"/>
</dbReference>
<keyword evidence="5" id="KW-1015">Disulfide bond</keyword>
<comment type="similarity">
    <text evidence="1">Belongs to the peptidase S1 family.</text>
</comment>
<keyword evidence="3" id="KW-0378">Hydrolase</keyword>
<evidence type="ECO:0000256" key="6">
    <source>
        <dbReference type="SAM" id="SignalP"/>
    </source>
</evidence>
<evidence type="ECO:0000259" key="7">
    <source>
        <dbReference type="PROSITE" id="PS50240"/>
    </source>
</evidence>
<dbReference type="InterPro" id="IPR009003">
    <property type="entry name" value="Peptidase_S1_PA"/>
</dbReference>
<evidence type="ECO:0000256" key="1">
    <source>
        <dbReference type="ARBA" id="ARBA00007664"/>
    </source>
</evidence>
<evidence type="ECO:0000313" key="9">
    <source>
        <dbReference type="Proteomes" id="UP000199515"/>
    </source>
</evidence>
<dbReference type="Proteomes" id="UP000199515">
    <property type="component" value="Unassembled WGS sequence"/>
</dbReference>
<dbReference type="RefSeq" id="WP_091289263.1">
    <property type="nucleotide sequence ID" value="NZ_FNON01000003.1"/>
</dbReference>
<dbReference type="PROSITE" id="PS50240">
    <property type="entry name" value="TRYPSIN_DOM"/>
    <property type="match status" value="1"/>
</dbReference>
<dbReference type="FunFam" id="2.40.10.10:FF:000073">
    <property type="entry name" value="Trypsin alpha"/>
    <property type="match status" value="1"/>
</dbReference>
<dbReference type="Pfam" id="PF00089">
    <property type="entry name" value="Trypsin"/>
    <property type="match status" value="1"/>
</dbReference>